<feature type="binding site" evidence="11">
    <location>
        <position position="80"/>
    </location>
    <ligand>
        <name>Na(+)</name>
        <dbReference type="ChEBI" id="CHEBI:29101"/>
        <note>structural</note>
    </ligand>
</feature>
<evidence type="ECO:0000256" key="11">
    <source>
        <dbReference type="HAMAP-Rule" id="MF_00454"/>
    </source>
</evidence>
<keyword evidence="8 11" id="KW-0407">Ion channel</keyword>
<evidence type="ECO:0000256" key="3">
    <source>
        <dbReference type="ARBA" id="ARBA00022519"/>
    </source>
</evidence>
<feature type="transmembrane region" description="Helical" evidence="11">
    <location>
        <begin position="108"/>
        <end position="127"/>
    </location>
</feature>
<dbReference type="Proteomes" id="UP001060414">
    <property type="component" value="Chromosome"/>
</dbReference>
<comment type="similarity">
    <text evidence="9 11">Belongs to the fluoride channel Fluc/FEX (TC 1.A.43) family.</text>
</comment>
<feature type="transmembrane region" description="Helical" evidence="11">
    <location>
        <begin position="37"/>
        <end position="61"/>
    </location>
</feature>
<feature type="transmembrane region" description="Helical" evidence="11">
    <location>
        <begin position="73"/>
        <end position="96"/>
    </location>
</feature>
<keyword evidence="13" id="KW-1185">Reference proteome</keyword>
<evidence type="ECO:0000256" key="4">
    <source>
        <dbReference type="ARBA" id="ARBA00022692"/>
    </source>
</evidence>
<dbReference type="HAMAP" id="MF_00454">
    <property type="entry name" value="FluC"/>
    <property type="match status" value="1"/>
</dbReference>
<comment type="activity regulation">
    <text evidence="11">Na(+) is not transported, but it plays an essential structural role and its presence is essential for fluoride channel function.</text>
</comment>
<keyword evidence="5 11" id="KW-1133">Transmembrane helix</keyword>
<dbReference type="EMBL" id="CP092109">
    <property type="protein sequence ID" value="UWZ80518.1"/>
    <property type="molecule type" value="Genomic_DNA"/>
</dbReference>
<dbReference type="PANTHER" id="PTHR28259:SF1">
    <property type="entry name" value="FLUORIDE EXPORT PROTEIN 1-RELATED"/>
    <property type="match status" value="1"/>
</dbReference>
<keyword evidence="6 11" id="KW-0406">Ion transport</keyword>
<evidence type="ECO:0000256" key="7">
    <source>
        <dbReference type="ARBA" id="ARBA00023136"/>
    </source>
</evidence>
<dbReference type="PANTHER" id="PTHR28259">
    <property type="entry name" value="FLUORIDE EXPORT PROTEIN 1-RELATED"/>
    <property type="match status" value="1"/>
</dbReference>
<keyword evidence="2 11" id="KW-1003">Cell membrane</keyword>
<evidence type="ECO:0000313" key="13">
    <source>
        <dbReference type="Proteomes" id="UP001060414"/>
    </source>
</evidence>
<gene>
    <name evidence="11 12" type="primary">crcB</name>
    <name evidence="11" type="synonym">fluC</name>
    <name evidence="12" type="ORF">L9S41_03740</name>
</gene>
<feature type="binding site" evidence="11">
    <location>
        <position position="83"/>
    </location>
    <ligand>
        <name>Na(+)</name>
        <dbReference type="ChEBI" id="CHEBI:29101"/>
        <note>structural</note>
    </ligand>
</feature>
<dbReference type="RefSeq" id="WP_260748874.1">
    <property type="nucleotide sequence ID" value="NZ_CP092109.1"/>
</dbReference>
<evidence type="ECO:0000313" key="12">
    <source>
        <dbReference type="EMBL" id="UWZ80518.1"/>
    </source>
</evidence>
<proteinExistence type="inferred from homology"/>
<keyword evidence="4 11" id="KW-0812">Transmembrane</keyword>
<sequence length="137" mass="14229">MTGYFSNLLAVLVGSAIGGALRYWISGLVQGRMGERFPWGTLAVNVTGSFLVGILAVLATTTSPLAVGEAQKFLIVGICGSYTTVSSFALQTLALARNAQWRSALGNIVASLGFCMLGVWLGFYLAGRVFAATGGLS</sequence>
<name>A0ABY5ZN34_9BACT</name>
<dbReference type="NCBIfam" id="NF010799">
    <property type="entry name" value="PRK14203.1"/>
    <property type="match status" value="1"/>
</dbReference>
<evidence type="ECO:0000256" key="6">
    <source>
        <dbReference type="ARBA" id="ARBA00023065"/>
    </source>
</evidence>
<keyword evidence="11" id="KW-0915">Sodium</keyword>
<keyword evidence="11" id="KW-0813">Transport</keyword>
<evidence type="ECO:0000256" key="2">
    <source>
        <dbReference type="ARBA" id="ARBA00022475"/>
    </source>
</evidence>
<reference evidence="12" key="1">
    <citation type="journal article" date="2022" name="Environ. Microbiol.">
        <title>Geoalkalibacter halelectricus SAP #1 sp. nov. possessing extracellular electron transfer and mineral#reducing capabilities from a haloalkaline environment.</title>
        <authorList>
            <person name="Yadav S."/>
            <person name="Singh R."/>
            <person name="Sundharam S.S."/>
            <person name="Chaudhary S."/>
            <person name="Krishnamurthi S."/>
            <person name="Patil S.A."/>
        </authorList>
    </citation>
    <scope>NUCLEOTIDE SEQUENCE</scope>
    <source>
        <strain evidence="12">SAP-1</strain>
    </source>
</reference>
<keyword evidence="11" id="KW-0479">Metal-binding</keyword>
<comment type="catalytic activity">
    <reaction evidence="10">
        <text>fluoride(in) = fluoride(out)</text>
        <dbReference type="Rhea" id="RHEA:76159"/>
        <dbReference type="ChEBI" id="CHEBI:17051"/>
    </reaction>
    <physiologicalReaction direction="left-to-right" evidence="10">
        <dbReference type="Rhea" id="RHEA:76160"/>
    </physiologicalReaction>
</comment>
<keyword evidence="3" id="KW-0997">Cell inner membrane</keyword>
<accession>A0ABY5ZN34</accession>
<evidence type="ECO:0000256" key="9">
    <source>
        <dbReference type="ARBA" id="ARBA00035120"/>
    </source>
</evidence>
<dbReference type="InterPro" id="IPR003691">
    <property type="entry name" value="FluC"/>
</dbReference>
<feature type="transmembrane region" description="Helical" evidence="11">
    <location>
        <begin position="6"/>
        <end position="25"/>
    </location>
</feature>
<evidence type="ECO:0000256" key="8">
    <source>
        <dbReference type="ARBA" id="ARBA00023303"/>
    </source>
</evidence>
<dbReference type="NCBIfam" id="TIGR00494">
    <property type="entry name" value="crcB"/>
    <property type="match status" value="1"/>
</dbReference>
<organism evidence="12 13">
    <name type="scientific">Geoalkalibacter halelectricus</name>
    <dbReference type="NCBI Taxonomy" id="2847045"/>
    <lineage>
        <taxon>Bacteria</taxon>
        <taxon>Pseudomonadati</taxon>
        <taxon>Thermodesulfobacteriota</taxon>
        <taxon>Desulfuromonadia</taxon>
        <taxon>Desulfuromonadales</taxon>
        <taxon>Geoalkalibacteraceae</taxon>
        <taxon>Geoalkalibacter</taxon>
    </lineage>
</organism>
<dbReference type="Pfam" id="PF02537">
    <property type="entry name" value="CRCB"/>
    <property type="match status" value="1"/>
</dbReference>
<evidence type="ECO:0000256" key="5">
    <source>
        <dbReference type="ARBA" id="ARBA00022989"/>
    </source>
</evidence>
<keyword evidence="7 11" id="KW-0472">Membrane</keyword>
<protein>
    <recommendedName>
        <fullName evidence="11">Fluoride-specific ion channel FluC</fullName>
    </recommendedName>
</protein>
<evidence type="ECO:0000256" key="1">
    <source>
        <dbReference type="ARBA" id="ARBA00004651"/>
    </source>
</evidence>
<comment type="function">
    <text evidence="11">Fluoride-specific ion channel. Important for reducing fluoride concentration in the cell, thus reducing its toxicity.</text>
</comment>
<comment type="subcellular location">
    <subcellularLocation>
        <location evidence="1 11">Cell membrane</location>
        <topology evidence="1 11">Multi-pass membrane protein</topology>
    </subcellularLocation>
</comment>
<evidence type="ECO:0000256" key="10">
    <source>
        <dbReference type="ARBA" id="ARBA00035585"/>
    </source>
</evidence>